<evidence type="ECO:0000256" key="5">
    <source>
        <dbReference type="ARBA" id="ARBA00022801"/>
    </source>
</evidence>
<dbReference type="InterPro" id="IPR041373">
    <property type="entry name" value="RT_RNaseH"/>
</dbReference>
<dbReference type="Gene3D" id="3.30.70.270">
    <property type="match status" value="2"/>
</dbReference>
<keyword evidence="3" id="KW-0540">Nuclease</keyword>
<evidence type="ECO:0000313" key="10">
    <source>
        <dbReference type="Proteomes" id="UP000271974"/>
    </source>
</evidence>
<feature type="domain" description="Integrase catalytic" evidence="8">
    <location>
        <begin position="435"/>
        <end position="653"/>
    </location>
</feature>
<dbReference type="PROSITE" id="PS50994">
    <property type="entry name" value="INTEGRASE"/>
    <property type="match status" value="1"/>
</dbReference>
<dbReference type="CDD" id="cd09274">
    <property type="entry name" value="RNase_HI_RT_Ty3"/>
    <property type="match status" value="1"/>
</dbReference>
<evidence type="ECO:0000256" key="3">
    <source>
        <dbReference type="ARBA" id="ARBA00022722"/>
    </source>
</evidence>
<proteinExistence type="predicted"/>
<dbReference type="Pfam" id="PF00078">
    <property type="entry name" value="RVT_1"/>
    <property type="match status" value="1"/>
</dbReference>
<dbReference type="InterPro" id="IPR012337">
    <property type="entry name" value="RNaseH-like_sf"/>
</dbReference>
<dbReference type="CDD" id="cd01647">
    <property type="entry name" value="RT_LTR"/>
    <property type="match status" value="1"/>
</dbReference>
<dbReference type="InterPro" id="IPR050951">
    <property type="entry name" value="Retrovirus_Pol_polyprotein"/>
</dbReference>
<dbReference type="Gene3D" id="3.30.420.10">
    <property type="entry name" value="Ribonuclease H-like superfamily/Ribonuclease H"/>
    <property type="match status" value="1"/>
</dbReference>
<dbReference type="GO" id="GO:0015074">
    <property type="term" value="P:DNA integration"/>
    <property type="evidence" value="ECO:0007669"/>
    <property type="project" value="InterPro"/>
</dbReference>
<keyword evidence="1" id="KW-0808">Transferase</keyword>
<evidence type="ECO:0000256" key="6">
    <source>
        <dbReference type="ARBA" id="ARBA00022918"/>
    </source>
</evidence>
<evidence type="ECO:0000256" key="4">
    <source>
        <dbReference type="ARBA" id="ARBA00022759"/>
    </source>
</evidence>
<dbReference type="SUPFAM" id="SSF56672">
    <property type="entry name" value="DNA/RNA polymerases"/>
    <property type="match status" value="1"/>
</dbReference>
<sequence>MSIILQDTKSPITFAGLSLSHQNEYSKVLNQFPELLTSHFNDSVNKHGVEHHIITQGPPTHARARRLNPEKLSAAKTEFLQMEEIGIIRRSKSPWSSLLHVVPKPYGKWRPCGDYRRLNASTDDDRYPLPHIQDFNNQLAGCTIFSKVDLFRGYHQIPMAPTFIAKTAIITPFGLGEFLRMPFGLKNAAQSFQRLMDGILRDVPCAFVYLDDILVASHSPHEHSQHLQQLFKLLASNGLVINKNKCVFGAKELDFLGHHVNVEGITPLSDQIAVLRDSNAPEDRTSLQRFLGMVNYYHRFLPGIGAVRAPLYAQANGKGKTIQWFTECQEAFEKNMLGKAVLLHIPQPDAPTILTVDASDTAIGAQLEQRQDQLWVPLAFFSRKLSDSEKKYSAFDRELLASYSAIKHFRHFLEGRCSTLYTDHKPLTFALTSQTDRSPRQTRHLSFIAEFTANIQKIKGKFNVVADALSRISTVGTTADTNTCNTCSQTLYAVETDAPSTDCINFEYLAKDQEESDEMASYHTETTGLTLKYVDIALLHHWVARFGVPEDITSDRGRQFTSTLWTQLNNLLGIKANTTTAYPPQTNGMVERLYRQLKAALKARTTTPHWFDALPMVLLGIRSSWRVDPGCSPAELVYGSTLRIPGEFLQPHDARTVEPDIPFRRHLQRTMRSLQPPASATTLFSALMTVLIV</sequence>
<evidence type="ECO:0000256" key="1">
    <source>
        <dbReference type="ARBA" id="ARBA00022679"/>
    </source>
</evidence>
<organism evidence="9 10">
    <name type="scientific">Elysia chlorotica</name>
    <name type="common">Eastern emerald elysia</name>
    <name type="synonym">Sea slug</name>
    <dbReference type="NCBI Taxonomy" id="188477"/>
    <lineage>
        <taxon>Eukaryota</taxon>
        <taxon>Metazoa</taxon>
        <taxon>Spiralia</taxon>
        <taxon>Lophotrochozoa</taxon>
        <taxon>Mollusca</taxon>
        <taxon>Gastropoda</taxon>
        <taxon>Heterobranchia</taxon>
        <taxon>Euthyneura</taxon>
        <taxon>Panpulmonata</taxon>
        <taxon>Sacoglossa</taxon>
        <taxon>Placobranchoidea</taxon>
        <taxon>Plakobranchidae</taxon>
        <taxon>Elysia</taxon>
    </lineage>
</organism>
<evidence type="ECO:0000256" key="2">
    <source>
        <dbReference type="ARBA" id="ARBA00022695"/>
    </source>
</evidence>
<dbReference type="Gene3D" id="3.10.10.10">
    <property type="entry name" value="HIV Type 1 Reverse Transcriptase, subunit A, domain 1"/>
    <property type="match status" value="1"/>
</dbReference>
<dbReference type="InterPro" id="IPR001584">
    <property type="entry name" value="Integrase_cat-core"/>
</dbReference>
<dbReference type="PANTHER" id="PTHR37984:SF5">
    <property type="entry name" value="PROTEIN NYNRIN-LIKE"/>
    <property type="match status" value="1"/>
</dbReference>
<dbReference type="PANTHER" id="PTHR37984">
    <property type="entry name" value="PROTEIN CBG26694"/>
    <property type="match status" value="1"/>
</dbReference>
<protein>
    <recommendedName>
        <fullName evidence="11">Integrase catalytic domain-containing protein</fullName>
    </recommendedName>
</protein>
<evidence type="ECO:0000259" key="7">
    <source>
        <dbReference type="PROSITE" id="PS50878"/>
    </source>
</evidence>
<keyword evidence="6" id="KW-0695">RNA-directed DNA polymerase</keyword>
<dbReference type="InterPro" id="IPR043128">
    <property type="entry name" value="Rev_trsase/Diguanyl_cyclase"/>
</dbReference>
<dbReference type="InterPro" id="IPR043502">
    <property type="entry name" value="DNA/RNA_pol_sf"/>
</dbReference>
<name>A0A433SI43_ELYCH</name>
<dbReference type="SUPFAM" id="SSF53098">
    <property type="entry name" value="Ribonuclease H-like"/>
    <property type="match status" value="1"/>
</dbReference>
<dbReference type="STRING" id="188477.A0A433SI43"/>
<dbReference type="GO" id="GO:0003676">
    <property type="term" value="F:nucleic acid binding"/>
    <property type="evidence" value="ECO:0007669"/>
    <property type="project" value="InterPro"/>
</dbReference>
<dbReference type="InterPro" id="IPR036397">
    <property type="entry name" value="RNaseH_sf"/>
</dbReference>
<feature type="domain" description="Reverse transcriptase" evidence="7">
    <location>
        <begin position="83"/>
        <end position="260"/>
    </location>
</feature>
<accession>A0A433SI43</accession>
<dbReference type="EMBL" id="RQTK01002545">
    <property type="protein sequence ID" value="RUS68496.1"/>
    <property type="molecule type" value="Genomic_DNA"/>
</dbReference>
<gene>
    <name evidence="9" type="ORF">EGW08_023742</name>
</gene>
<evidence type="ECO:0000259" key="8">
    <source>
        <dbReference type="PROSITE" id="PS50994"/>
    </source>
</evidence>
<keyword evidence="5" id="KW-0378">Hydrolase</keyword>
<dbReference type="OrthoDB" id="116078at2759"/>
<reference evidence="9 10" key="1">
    <citation type="submission" date="2019-01" db="EMBL/GenBank/DDBJ databases">
        <title>A draft genome assembly of the solar-powered sea slug Elysia chlorotica.</title>
        <authorList>
            <person name="Cai H."/>
            <person name="Li Q."/>
            <person name="Fang X."/>
            <person name="Li J."/>
            <person name="Curtis N.E."/>
            <person name="Altenburger A."/>
            <person name="Shibata T."/>
            <person name="Feng M."/>
            <person name="Maeda T."/>
            <person name="Schwartz J.A."/>
            <person name="Shigenobu S."/>
            <person name="Lundholm N."/>
            <person name="Nishiyama T."/>
            <person name="Yang H."/>
            <person name="Hasebe M."/>
            <person name="Li S."/>
            <person name="Pierce S.K."/>
            <person name="Wang J."/>
        </authorList>
    </citation>
    <scope>NUCLEOTIDE SEQUENCE [LARGE SCALE GENOMIC DNA]</scope>
    <source>
        <strain evidence="9">EC2010</strain>
        <tissue evidence="9">Whole organism of an adult</tissue>
    </source>
</reference>
<evidence type="ECO:0008006" key="11">
    <source>
        <dbReference type="Google" id="ProtNLM"/>
    </source>
</evidence>
<evidence type="ECO:0000313" key="9">
    <source>
        <dbReference type="EMBL" id="RUS68496.1"/>
    </source>
</evidence>
<dbReference type="Pfam" id="PF17917">
    <property type="entry name" value="RT_RNaseH"/>
    <property type="match status" value="1"/>
</dbReference>
<dbReference type="AlphaFoldDB" id="A0A433SI43"/>
<dbReference type="Proteomes" id="UP000271974">
    <property type="component" value="Unassembled WGS sequence"/>
</dbReference>
<comment type="caution">
    <text evidence="9">The sequence shown here is derived from an EMBL/GenBank/DDBJ whole genome shotgun (WGS) entry which is preliminary data.</text>
</comment>
<dbReference type="InterPro" id="IPR000477">
    <property type="entry name" value="RT_dom"/>
</dbReference>
<keyword evidence="10" id="KW-1185">Reference proteome</keyword>
<keyword evidence="2" id="KW-0548">Nucleotidyltransferase</keyword>
<keyword evidence="4" id="KW-0255">Endonuclease</keyword>
<dbReference type="PROSITE" id="PS50878">
    <property type="entry name" value="RT_POL"/>
    <property type="match status" value="1"/>
</dbReference>